<feature type="transmembrane region" description="Helical" evidence="1">
    <location>
        <begin position="61"/>
        <end position="79"/>
    </location>
</feature>
<comment type="caution">
    <text evidence="2">The sequence shown here is derived from an EMBL/GenBank/DDBJ whole genome shotgun (WGS) entry which is preliminary data.</text>
</comment>
<keyword evidence="1" id="KW-1133">Transmembrane helix</keyword>
<keyword evidence="1" id="KW-0472">Membrane</keyword>
<gene>
    <name evidence="2" type="ORF">JQX08_08545</name>
</gene>
<evidence type="ECO:0000313" key="2">
    <source>
        <dbReference type="EMBL" id="MBM7060757.1"/>
    </source>
</evidence>
<keyword evidence="1" id="KW-0812">Transmembrane</keyword>
<sequence length="168" mass="17821">MSALGILHTALSLLPVIVGAYGFCRDGRIAPALRLGNWYLYGMLASVVTSFGLSSSGGFNVGHALGLVALAAILVGRYADQMTWLGNGRPYLEVASMTFSYFVLMIPGLNETLSRVPPGDPIGHGPDSPAVQTALLIAVAIFLIGLTYQMLKLRSRRLAAASPARLHH</sequence>
<feature type="transmembrane region" description="Helical" evidence="1">
    <location>
        <begin position="36"/>
        <end position="55"/>
    </location>
</feature>
<feature type="transmembrane region" description="Helical" evidence="1">
    <location>
        <begin position="91"/>
        <end position="109"/>
    </location>
</feature>
<keyword evidence="3" id="KW-1185">Reference proteome</keyword>
<dbReference type="RefSeq" id="WP_205347944.1">
    <property type="nucleotide sequence ID" value="NZ_JAFEUP010000002.1"/>
</dbReference>
<proteinExistence type="predicted"/>
<feature type="transmembrane region" description="Helical" evidence="1">
    <location>
        <begin position="6"/>
        <end position="24"/>
    </location>
</feature>
<name>A0ABS2IFQ4_9GAMM</name>
<organism evidence="2 3">
    <name type="scientific">Zestomonas insulae</name>
    <dbReference type="NCBI Taxonomy" id="2809017"/>
    <lineage>
        <taxon>Bacteria</taxon>
        <taxon>Pseudomonadati</taxon>
        <taxon>Pseudomonadota</taxon>
        <taxon>Gammaproteobacteria</taxon>
        <taxon>Pseudomonadales</taxon>
        <taxon>Pseudomonadaceae</taxon>
        <taxon>Zestomonas</taxon>
    </lineage>
</organism>
<accession>A0ABS2IFQ4</accession>
<evidence type="ECO:0000256" key="1">
    <source>
        <dbReference type="SAM" id="Phobius"/>
    </source>
</evidence>
<protein>
    <submittedName>
        <fullName evidence="2">Uncharacterized protein</fullName>
    </submittedName>
</protein>
<evidence type="ECO:0000313" key="3">
    <source>
        <dbReference type="Proteomes" id="UP000717995"/>
    </source>
</evidence>
<dbReference type="Proteomes" id="UP000717995">
    <property type="component" value="Unassembled WGS sequence"/>
</dbReference>
<reference evidence="2 3" key="1">
    <citation type="submission" date="2021-02" db="EMBL/GenBank/DDBJ databases">
        <authorList>
            <person name="Lee D.-H."/>
        </authorList>
    </citation>
    <scope>NUCLEOTIDE SEQUENCE [LARGE SCALE GENOMIC DNA]</scope>
    <source>
        <strain evidence="2 3">UL073</strain>
    </source>
</reference>
<feature type="transmembrane region" description="Helical" evidence="1">
    <location>
        <begin position="129"/>
        <end position="148"/>
    </location>
</feature>
<dbReference type="EMBL" id="JAFEUP010000002">
    <property type="protein sequence ID" value="MBM7060757.1"/>
    <property type="molecule type" value="Genomic_DNA"/>
</dbReference>